<evidence type="ECO:0008006" key="4">
    <source>
        <dbReference type="Google" id="ProtNLM"/>
    </source>
</evidence>
<dbReference type="AlphaFoldDB" id="A0A2S7K423"/>
<keyword evidence="3" id="KW-1185">Reference proteome</keyword>
<evidence type="ECO:0000313" key="3">
    <source>
        <dbReference type="Proteomes" id="UP000239504"/>
    </source>
</evidence>
<organism evidence="2 3">
    <name type="scientific">Hyphococcus luteus</name>
    <dbReference type="NCBI Taxonomy" id="2058213"/>
    <lineage>
        <taxon>Bacteria</taxon>
        <taxon>Pseudomonadati</taxon>
        <taxon>Pseudomonadota</taxon>
        <taxon>Alphaproteobacteria</taxon>
        <taxon>Parvularculales</taxon>
        <taxon>Parvularculaceae</taxon>
        <taxon>Hyphococcus</taxon>
    </lineage>
</organism>
<dbReference type="EMBL" id="PJCH01000009">
    <property type="protein sequence ID" value="PQA87253.1"/>
    <property type="molecule type" value="Genomic_DNA"/>
</dbReference>
<protein>
    <recommendedName>
        <fullName evidence="4">Transmembrane protein</fullName>
    </recommendedName>
</protein>
<gene>
    <name evidence="2" type="ORF">CW354_12530</name>
</gene>
<proteinExistence type="predicted"/>
<dbReference type="RefSeq" id="WP_104830440.1">
    <property type="nucleotide sequence ID" value="NZ_PJCH01000009.1"/>
</dbReference>
<evidence type="ECO:0000256" key="1">
    <source>
        <dbReference type="SAM" id="Phobius"/>
    </source>
</evidence>
<dbReference type="Proteomes" id="UP000239504">
    <property type="component" value="Unassembled WGS sequence"/>
</dbReference>
<feature type="transmembrane region" description="Helical" evidence="1">
    <location>
        <begin position="20"/>
        <end position="37"/>
    </location>
</feature>
<evidence type="ECO:0000313" key="2">
    <source>
        <dbReference type="EMBL" id="PQA87253.1"/>
    </source>
</evidence>
<keyword evidence="1" id="KW-0812">Transmembrane</keyword>
<feature type="transmembrane region" description="Helical" evidence="1">
    <location>
        <begin position="49"/>
        <end position="74"/>
    </location>
</feature>
<comment type="caution">
    <text evidence="2">The sequence shown here is derived from an EMBL/GenBank/DDBJ whole genome shotgun (WGS) entry which is preliminary data.</text>
</comment>
<sequence length="119" mass="13048">MKETNLQDQQDKEEEKQGVLSYALAAFTLYTIAKPLFEVGTDASRPAPLLDVVVFIIVAIAGVVFIAVLIGLLAGKEIDDEEAIENPSWSLRAKFAFAVLLGMAAMFGILFTYMFWLTG</sequence>
<accession>A0A2S7K423</accession>
<feature type="transmembrane region" description="Helical" evidence="1">
    <location>
        <begin position="95"/>
        <end position="116"/>
    </location>
</feature>
<keyword evidence="1" id="KW-1133">Transmembrane helix</keyword>
<reference evidence="2 3" key="1">
    <citation type="submission" date="2017-12" db="EMBL/GenBank/DDBJ databases">
        <authorList>
            <person name="Hurst M.R.H."/>
        </authorList>
    </citation>
    <scope>NUCLEOTIDE SEQUENCE [LARGE SCALE GENOMIC DNA]</scope>
    <source>
        <strain evidence="2 3">SY-3-19</strain>
    </source>
</reference>
<name>A0A2S7K423_9PROT</name>
<keyword evidence="1" id="KW-0472">Membrane</keyword>